<comment type="pathway">
    <text evidence="2">Secondary metabolite biosynthesis.</text>
</comment>
<dbReference type="InterPro" id="IPR001128">
    <property type="entry name" value="Cyt_P450"/>
</dbReference>
<dbReference type="Pfam" id="PF00067">
    <property type="entry name" value="p450"/>
    <property type="match status" value="1"/>
</dbReference>
<dbReference type="PRINTS" id="PR00463">
    <property type="entry name" value="EP450I"/>
</dbReference>
<evidence type="ECO:0000256" key="2">
    <source>
        <dbReference type="ARBA" id="ARBA00005179"/>
    </source>
</evidence>
<evidence type="ECO:0000313" key="13">
    <source>
        <dbReference type="Proteomes" id="UP001385951"/>
    </source>
</evidence>
<evidence type="ECO:0000256" key="1">
    <source>
        <dbReference type="ARBA" id="ARBA00001971"/>
    </source>
</evidence>
<dbReference type="GO" id="GO:0020037">
    <property type="term" value="F:heme binding"/>
    <property type="evidence" value="ECO:0007669"/>
    <property type="project" value="InterPro"/>
</dbReference>
<organism evidence="12 13">
    <name type="scientific">Cerrena zonata</name>
    <dbReference type="NCBI Taxonomy" id="2478898"/>
    <lineage>
        <taxon>Eukaryota</taxon>
        <taxon>Fungi</taxon>
        <taxon>Dikarya</taxon>
        <taxon>Basidiomycota</taxon>
        <taxon>Agaricomycotina</taxon>
        <taxon>Agaricomycetes</taxon>
        <taxon>Polyporales</taxon>
        <taxon>Cerrenaceae</taxon>
        <taxon>Cerrena</taxon>
    </lineage>
</organism>
<comment type="cofactor">
    <cofactor evidence="1 9">
        <name>heme</name>
        <dbReference type="ChEBI" id="CHEBI:30413"/>
    </cofactor>
</comment>
<keyword evidence="11" id="KW-0732">Signal</keyword>
<reference evidence="12 13" key="1">
    <citation type="submission" date="2022-09" db="EMBL/GenBank/DDBJ databases">
        <authorList>
            <person name="Palmer J.M."/>
        </authorList>
    </citation>
    <scope>NUCLEOTIDE SEQUENCE [LARGE SCALE GENOMIC DNA]</scope>
    <source>
        <strain evidence="12 13">DSM 7382</strain>
    </source>
</reference>
<dbReference type="GO" id="GO:0016705">
    <property type="term" value="F:oxidoreductase activity, acting on paired donors, with incorporation or reduction of molecular oxygen"/>
    <property type="evidence" value="ECO:0007669"/>
    <property type="project" value="InterPro"/>
</dbReference>
<comment type="similarity">
    <text evidence="3 10">Belongs to the cytochrome P450 family.</text>
</comment>
<keyword evidence="4 9" id="KW-0349">Heme</keyword>
<feature type="signal peptide" evidence="11">
    <location>
        <begin position="1"/>
        <end position="23"/>
    </location>
</feature>
<dbReference type="InterPro" id="IPR002401">
    <property type="entry name" value="Cyt_P450_E_grp-I"/>
</dbReference>
<dbReference type="PRINTS" id="PR00385">
    <property type="entry name" value="P450"/>
</dbReference>
<dbReference type="SUPFAM" id="SSF48264">
    <property type="entry name" value="Cytochrome P450"/>
    <property type="match status" value="1"/>
</dbReference>
<evidence type="ECO:0000313" key="12">
    <source>
        <dbReference type="EMBL" id="KAK7682022.1"/>
    </source>
</evidence>
<dbReference type="AlphaFoldDB" id="A0AAW0FRW0"/>
<dbReference type="InterPro" id="IPR050121">
    <property type="entry name" value="Cytochrome_P450_monoxygenase"/>
</dbReference>
<feature type="binding site" description="axial binding residue" evidence="9">
    <location>
        <position position="453"/>
    </location>
    <ligand>
        <name>heme</name>
        <dbReference type="ChEBI" id="CHEBI:30413"/>
    </ligand>
    <ligandPart>
        <name>Fe</name>
        <dbReference type="ChEBI" id="CHEBI:18248"/>
    </ligandPart>
</feature>
<evidence type="ECO:0000256" key="5">
    <source>
        <dbReference type="ARBA" id="ARBA00022723"/>
    </source>
</evidence>
<feature type="chain" id="PRO_5043317606" description="Cytochrome P450" evidence="11">
    <location>
        <begin position="24"/>
        <end position="518"/>
    </location>
</feature>
<evidence type="ECO:0000256" key="11">
    <source>
        <dbReference type="SAM" id="SignalP"/>
    </source>
</evidence>
<evidence type="ECO:0000256" key="7">
    <source>
        <dbReference type="ARBA" id="ARBA00023004"/>
    </source>
</evidence>
<dbReference type="Proteomes" id="UP001385951">
    <property type="component" value="Unassembled WGS sequence"/>
</dbReference>
<dbReference type="EMBL" id="JASBNA010000038">
    <property type="protein sequence ID" value="KAK7682022.1"/>
    <property type="molecule type" value="Genomic_DNA"/>
</dbReference>
<sequence>MQTSLTVPLALVVIFVLKKIVDFRNAAQATKNLPGFRVVWDLFGVNEIMPRIRGIMFGGDSALQKHGDFARFGADIYSVVAAFPKVQTTLMIADADILKTITGSRLKFPKALETYGGLSFWGQNLVVSEGHEWKRFRKISAPAFSEPNNRLVWQETINVMQDLFDNVWGDKKEIVMDHALHLPFTIALFVIGAAGFGKRMSWNNVEAPPTGHKMHFQDAMEISSANVTTKALFPGWMVGLTKRGRNIQLAFEELEKYMLEMVTEGKMSRAAGNTRHDLFSKLLDASESDLTGEKKLTELEVISNIFIFLFAGHETTAHTLTFAFALLALYPDEQERLYEEIVKYLPGDKLPTYEEANSMTYLTAVINETLRMYPPVVAVPKRAAEDTTFVTTTHAGDRLSVPVPKGSILSLNFYALHYNPKYWENPHAFKPSRFLGDWPRDAFMPFSAGSRSCIGRRFAELESMVVLAMIVKNYKIAVKEEPQFAGETLEQRKERLFQVTFAITQAPVRVPLVFTKRV</sequence>
<keyword evidence="5 9" id="KW-0479">Metal-binding</keyword>
<dbReference type="Gene3D" id="1.10.630.10">
    <property type="entry name" value="Cytochrome P450"/>
    <property type="match status" value="1"/>
</dbReference>
<evidence type="ECO:0000256" key="9">
    <source>
        <dbReference type="PIRSR" id="PIRSR602401-1"/>
    </source>
</evidence>
<keyword evidence="7 9" id="KW-0408">Iron</keyword>
<keyword evidence="8 10" id="KW-0503">Monooxygenase</keyword>
<evidence type="ECO:0000256" key="10">
    <source>
        <dbReference type="RuleBase" id="RU000461"/>
    </source>
</evidence>
<evidence type="ECO:0000256" key="8">
    <source>
        <dbReference type="ARBA" id="ARBA00023033"/>
    </source>
</evidence>
<name>A0AAW0FRW0_9APHY</name>
<gene>
    <name evidence="12" type="ORF">QCA50_014986</name>
</gene>
<dbReference type="PROSITE" id="PS00086">
    <property type="entry name" value="CYTOCHROME_P450"/>
    <property type="match status" value="1"/>
</dbReference>
<dbReference type="GO" id="GO:0005506">
    <property type="term" value="F:iron ion binding"/>
    <property type="evidence" value="ECO:0007669"/>
    <property type="project" value="InterPro"/>
</dbReference>
<proteinExistence type="inferred from homology"/>
<dbReference type="InterPro" id="IPR036396">
    <property type="entry name" value="Cyt_P450_sf"/>
</dbReference>
<evidence type="ECO:0000256" key="3">
    <source>
        <dbReference type="ARBA" id="ARBA00010617"/>
    </source>
</evidence>
<keyword evidence="6 10" id="KW-0560">Oxidoreductase</keyword>
<keyword evidence="13" id="KW-1185">Reference proteome</keyword>
<protein>
    <recommendedName>
        <fullName evidence="14">Cytochrome P450</fullName>
    </recommendedName>
</protein>
<evidence type="ECO:0000256" key="4">
    <source>
        <dbReference type="ARBA" id="ARBA00022617"/>
    </source>
</evidence>
<evidence type="ECO:0008006" key="14">
    <source>
        <dbReference type="Google" id="ProtNLM"/>
    </source>
</evidence>
<dbReference type="PANTHER" id="PTHR24305">
    <property type="entry name" value="CYTOCHROME P450"/>
    <property type="match status" value="1"/>
</dbReference>
<dbReference type="InterPro" id="IPR017972">
    <property type="entry name" value="Cyt_P450_CS"/>
</dbReference>
<dbReference type="GO" id="GO:0004497">
    <property type="term" value="F:monooxygenase activity"/>
    <property type="evidence" value="ECO:0007669"/>
    <property type="project" value="UniProtKB-KW"/>
</dbReference>
<accession>A0AAW0FRW0</accession>
<comment type="caution">
    <text evidence="12">The sequence shown here is derived from an EMBL/GenBank/DDBJ whole genome shotgun (WGS) entry which is preliminary data.</text>
</comment>
<evidence type="ECO:0000256" key="6">
    <source>
        <dbReference type="ARBA" id="ARBA00023002"/>
    </source>
</evidence>
<dbReference type="PANTHER" id="PTHR24305:SF166">
    <property type="entry name" value="CYTOCHROME P450 12A4, MITOCHONDRIAL-RELATED"/>
    <property type="match status" value="1"/>
</dbReference>